<dbReference type="EMBL" id="FMTP01000004">
    <property type="protein sequence ID" value="SCW78252.1"/>
    <property type="molecule type" value="Genomic_DNA"/>
</dbReference>
<evidence type="ECO:0000259" key="2">
    <source>
        <dbReference type="SMART" id="SM01111"/>
    </source>
</evidence>
<organism evidence="3 4">
    <name type="scientific">Ancylobacter rudongensis</name>
    <dbReference type="NCBI Taxonomy" id="177413"/>
    <lineage>
        <taxon>Bacteria</taxon>
        <taxon>Pseudomonadati</taxon>
        <taxon>Pseudomonadota</taxon>
        <taxon>Alphaproteobacteria</taxon>
        <taxon>Hyphomicrobiales</taxon>
        <taxon>Xanthobacteraceae</taxon>
        <taxon>Ancylobacter</taxon>
    </lineage>
</organism>
<feature type="domain" description="Cyanovirin-N" evidence="2">
    <location>
        <begin position="33"/>
        <end position="160"/>
    </location>
</feature>
<keyword evidence="4" id="KW-1185">Reference proteome</keyword>
<evidence type="ECO:0000256" key="1">
    <source>
        <dbReference type="SAM" id="SignalP"/>
    </source>
</evidence>
<name>A0A1G4T9Z0_9HYPH</name>
<dbReference type="AlphaFoldDB" id="A0A1G4T9Z0"/>
<keyword evidence="1" id="KW-0732">Signal</keyword>
<dbReference type="SUPFAM" id="SSF51322">
    <property type="entry name" value="Cyanovirin-N"/>
    <property type="match status" value="1"/>
</dbReference>
<reference evidence="4" key="1">
    <citation type="submission" date="2016-10" db="EMBL/GenBank/DDBJ databases">
        <authorList>
            <person name="Varghese N."/>
            <person name="Submissions S."/>
        </authorList>
    </citation>
    <scope>NUCLEOTIDE SEQUENCE [LARGE SCALE GENOMIC DNA]</scope>
    <source>
        <strain evidence="4">CGMCC 1.1761</strain>
    </source>
</reference>
<dbReference type="Gene3D" id="2.30.60.10">
    <property type="entry name" value="Cyanovirin-N"/>
    <property type="match status" value="2"/>
</dbReference>
<evidence type="ECO:0000313" key="4">
    <source>
        <dbReference type="Proteomes" id="UP000198889"/>
    </source>
</evidence>
<dbReference type="InterPro" id="IPR011058">
    <property type="entry name" value="Cyanovirin-N"/>
</dbReference>
<feature type="signal peptide" evidence="1">
    <location>
        <begin position="1"/>
        <end position="26"/>
    </location>
</feature>
<feature type="chain" id="PRO_5011573884" evidence="1">
    <location>
        <begin position="27"/>
        <end position="161"/>
    </location>
</feature>
<dbReference type="RefSeq" id="WP_162841808.1">
    <property type="nucleotide sequence ID" value="NZ_FMTP01000004.1"/>
</dbReference>
<gene>
    <name evidence="3" type="ORF">SAMN05660859_2769</name>
</gene>
<accession>A0A1G4T9Z0</accession>
<dbReference type="STRING" id="177413.SAMN05660859_2769"/>
<dbReference type="Pfam" id="PF08881">
    <property type="entry name" value="CVNH"/>
    <property type="match status" value="1"/>
</dbReference>
<evidence type="ECO:0000313" key="3">
    <source>
        <dbReference type="EMBL" id="SCW78252.1"/>
    </source>
</evidence>
<dbReference type="SMART" id="SM01111">
    <property type="entry name" value="CVNH"/>
    <property type="match status" value="1"/>
</dbReference>
<proteinExistence type="predicted"/>
<dbReference type="InterPro" id="IPR036673">
    <property type="entry name" value="Cyanovirin-N_sf"/>
</dbReference>
<sequence length="161" mass="17084">MTLRQLGFLGTALGATFGLMVGSASAQSVPAGSYLESCREVRDVAGWLKASCRDRAGRWVDATMAIAWCAPGNDIVNDNGRLVCGGAARLAPPPPPTTPSMIERPPYGSYMASCRDVRMVAGWLKATCQDARGRWVDATTAASWCTGGRDIANIDGRLTCR</sequence>
<protein>
    <submittedName>
        <fullName evidence="3">CVNH domain-containing protein</fullName>
    </submittedName>
</protein>
<dbReference type="Proteomes" id="UP000198889">
    <property type="component" value="Unassembled WGS sequence"/>
</dbReference>